<organism evidence="2 3">
    <name type="scientific">Chamaesiphon minutus (strain ATCC 27169 / PCC 6605)</name>
    <dbReference type="NCBI Taxonomy" id="1173020"/>
    <lineage>
        <taxon>Bacteria</taxon>
        <taxon>Bacillati</taxon>
        <taxon>Cyanobacteriota</taxon>
        <taxon>Cyanophyceae</taxon>
        <taxon>Gomontiellales</taxon>
        <taxon>Chamaesiphonaceae</taxon>
        <taxon>Chamaesiphon</taxon>
    </lineage>
</organism>
<gene>
    <name evidence="2" type="ORF">Cha6605_1419</name>
</gene>
<keyword evidence="1" id="KW-1133">Transmembrane helix</keyword>
<dbReference type="EMBL" id="CP003600">
    <property type="protein sequence ID" value="AFY92596.1"/>
    <property type="molecule type" value="Genomic_DNA"/>
</dbReference>
<name>K9UDT1_CHAP6</name>
<evidence type="ECO:0000256" key="1">
    <source>
        <dbReference type="SAM" id="Phobius"/>
    </source>
</evidence>
<dbReference type="Proteomes" id="UP000010366">
    <property type="component" value="Chromosome"/>
</dbReference>
<feature type="transmembrane region" description="Helical" evidence="1">
    <location>
        <begin position="56"/>
        <end position="75"/>
    </location>
</feature>
<protein>
    <submittedName>
        <fullName evidence="2">Uncharacterized protein</fullName>
    </submittedName>
</protein>
<dbReference type="STRING" id="1173020.Cha6605_1419"/>
<reference evidence="2 3" key="1">
    <citation type="submission" date="2012-05" db="EMBL/GenBank/DDBJ databases">
        <title>Finished chromosome of genome of Chamaesiphon sp. PCC 6605.</title>
        <authorList>
            <consortium name="US DOE Joint Genome Institute"/>
            <person name="Gugger M."/>
            <person name="Coursin T."/>
            <person name="Rippka R."/>
            <person name="Tandeau De Marsac N."/>
            <person name="Huntemann M."/>
            <person name="Wei C.-L."/>
            <person name="Han J."/>
            <person name="Detter J.C."/>
            <person name="Han C."/>
            <person name="Tapia R."/>
            <person name="Chen A."/>
            <person name="Kyrpides N."/>
            <person name="Mavromatis K."/>
            <person name="Markowitz V."/>
            <person name="Szeto E."/>
            <person name="Ivanova N."/>
            <person name="Pagani I."/>
            <person name="Pati A."/>
            <person name="Goodwin L."/>
            <person name="Nordberg H.P."/>
            <person name="Cantor M.N."/>
            <person name="Hua S.X."/>
            <person name="Woyke T."/>
            <person name="Kerfeld C.A."/>
        </authorList>
    </citation>
    <scope>NUCLEOTIDE SEQUENCE [LARGE SCALE GENOMIC DNA]</scope>
    <source>
        <strain evidence="3">ATCC 27169 / PCC 6605</strain>
    </source>
</reference>
<sequence>MFVDILHTTILASTDPAVIASEYEQALFKIISILITGNAASMTDTFWMAITEPCKVIAGVGVLWWLIPIIPDLSFDNLKNHLVRILTLMLIAFMFVGNAYGARVFAVGNYALIRGIDNSIATTTKLLGSVNAELAAIKTNDATIKAISNQMQVCIKLPKTIADPDSTKVGNVIPNPAYVQCTKDVKTMVVAAKLSVTDPALVAQLADTEAKMNSLVDSYDYDSVWNQFVSFVKDPDKWLRDKLVGAILDGWSVVVGELADEGFILSILALPIPLAFSFINTKPLEIWFASLWGLGIFKFSMTILGACLGFINANTSGSQPAYSLELGFAIGAPILAGVIARGGGAGIYALAAQVAGEIIGFMKPSMTKLAK</sequence>
<evidence type="ECO:0000313" key="2">
    <source>
        <dbReference type="EMBL" id="AFY92596.1"/>
    </source>
</evidence>
<dbReference type="HOGENOM" id="CLU_745332_0_0_3"/>
<feature type="transmembrane region" description="Helical" evidence="1">
    <location>
        <begin position="81"/>
        <end position="100"/>
    </location>
</feature>
<feature type="transmembrane region" description="Helical" evidence="1">
    <location>
        <begin position="322"/>
        <end position="339"/>
    </location>
</feature>
<proteinExistence type="predicted"/>
<keyword evidence="3" id="KW-1185">Reference proteome</keyword>
<keyword evidence="1" id="KW-0812">Transmembrane</keyword>
<accession>K9UDT1</accession>
<feature type="transmembrane region" description="Helical" evidence="1">
    <location>
        <begin position="286"/>
        <end position="310"/>
    </location>
</feature>
<dbReference type="AlphaFoldDB" id="K9UDT1"/>
<dbReference type="KEGG" id="cmp:Cha6605_1419"/>
<evidence type="ECO:0000313" key="3">
    <source>
        <dbReference type="Proteomes" id="UP000010366"/>
    </source>
</evidence>
<keyword evidence="1" id="KW-0472">Membrane</keyword>